<reference evidence="1" key="1">
    <citation type="submission" date="2021-01" db="EMBL/GenBank/DDBJ databases">
        <authorList>
            <consortium name="Genoscope - CEA"/>
            <person name="William W."/>
        </authorList>
    </citation>
    <scope>NUCLEOTIDE SEQUENCE</scope>
</reference>
<dbReference type="AlphaFoldDB" id="A0A8S1LRL8"/>
<dbReference type="Proteomes" id="UP000692954">
    <property type="component" value="Unassembled WGS sequence"/>
</dbReference>
<evidence type="ECO:0000313" key="2">
    <source>
        <dbReference type="Proteomes" id="UP000692954"/>
    </source>
</evidence>
<proteinExistence type="predicted"/>
<dbReference type="OrthoDB" id="295276at2759"/>
<sequence length="182" mass="21755">MSIVQFSLDPSLHTSQFYNLDLNDRTQDFIHFEPIHITSQHNKYYNYKKQIKLSPTINYDNNNNSLMYYQIQIQKMRVKRARQQRSSKYQRLPDLDCNSYLGIIQPTSKTLKITQRKYSQPQRLPTNSFCHLSNDNEYQSNIQTKIKIRLPIIEKNQVNSSCRSSLNCWTRNNSYSLLYENQ</sequence>
<accession>A0A8S1LRL8</accession>
<evidence type="ECO:0000313" key="1">
    <source>
        <dbReference type="EMBL" id="CAD8069599.1"/>
    </source>
</evidence>
<name>A0A8S1LRL8_9CILI</name>
<keyword evidence="2" id="KW-1185">Reference proteome</keyword>
<dbReference type="EMBL" id="CAJJDN010000025">
    <property type="protein sequence ID" value="CAD8069599.1"/>
    <property type="molecule type" value="Genomic_DNA"/>
</dbReference>
<organism evidence="1 2">
    <name type="scientific">Paramecium sonneborni</name>
    <dbReference type="NCBI Taxonomy" id="65129"/>
    <lineage>
        <taxon>Eukaryota</taxon>
        <taxon>Sar</taxon>
        <taxon>Alveolata</taxon>
        <taxon>Ciliophora</taxon>
        <taxon>Intramacronucleata</taxon>
        <taxon>Oligohymenophorea</taxon>
        <taxon>Peniculida</taxon>
        <taxon>Parameciidae</taxon>
        <taxon>Paramecium</taxon>
    </lineage>
</organism>
<protein>
    <submittedName>
        <fullName evidence="1">Uncharacterized protein</fullName>
    </submittedName>
</protein>
<gene>
    <name evidence="1" type="ORF">PSON_ATCC_30995.1.T0250363</name>
</gene>
<comment type="caution">
    <text evidence="1">The sequence shown here is derived from an EMBL/GenBank/DDBJ whole genome shotgun (WGS) entry which is preliminary data.</text>
</comment>